<dbReference type="EMBL" id="BSFQ01000004">
    <property type="protein sequence ID" value="GLL10434.1"/>
    <property type="molecule type" value="Genomic_DNA"/>
</dbReference>
<keyword evidence="2" id="KW-0575">Peroxidase</keyword>
<comment type="caution">
    <text evidence="2">The sequence shown here is derived from an EMBL/GenBank/DDBJ whole genome shotgun (WGS) entry which is preliminary data.</text>
</comment>
<dbReference type="Proteomes" id="UP001143463">
    <property type="component" value="Unassembled WGS sequence"/>
</dbReference>
<dbReference type="InterPro" id="IPR000073">
    <property type="entry name" value="AB_hydrolase_1"/>
</dbReference>
<evidence type="ECO:0000313" key="3">
    <source>
        <dbReference type="Proteomes" id="UP001143463"/>
    </source>
</evidence>
<dbReference type="InterPro" id="IPR050228">
    <property type="entry name" value="Carboxylesterase_BioH"/>
</dbReference>
<dbReference type="Pfam" id="PF00561">
    <property type="entry name" value="Abhydrolase_1"/>
    <property type="match status" value="1"/>
</dbReference>
<organism evidence="2 3">
    <name type="scientific">Pseudonocardia halophobica</name>
    <dbReference type="NCBI Taxonomy" id="29401"/>
    <lineage>
        <taxon>Bacteria</taxon>
        <taxon>Bacillati</taxon>
        <taxon>Actinomycetota</taxon>
        <taxon>Actinomycetes</taxon>
        <taxon>Pseudonocardiales</taxon>
        <taxon>Pseudonocardiaceae</taxon>
        <taxon>Pseudonocardia</taxon>
    </lineage>
</organism>
<dbReference type="PANTHER" id="PTHR43194:SF2">
    <property type="entry name" value="PEROXISOMAL MEMBRANE PROTEIN LPX1"/>
    <property type="match status" value="1"/>
</dbReference>
<dbReference type="PANTHER" id="PTHR43194">
    <property type="entry name" value="HYDROLASE ALPHA/BETA FOLD FAMILY"/>
    <property type="match status" value="1"/>
</dbReference>
<dbReference type="GO" id="GO:0004601">
    <property type="term" value="F:peroxidase activity"/>
    <property type="evidence" value="ECO:0007669"/>
    <property type="project" value="UniProtKB-KW"/>
</dbReference>
<sequence length="295" mass="31450">MSEANDPRAARRVPAGERVVFDGTAGKLVGDRWPAVGERRGPALLLHGGGQTRHSWFRTAAALAEAGWDATALDARGHGDSDWAPDGDYGTDALNADLAAVVEQVGEPALLLGASMGGMTALVTEGERGGVARALVLVDIVPRVEPDGVARIMAFMGANPDGFGSLEEVAEAVRAYNPHRKRPPNPEGLRKNVRLRENGRWYWHWDPAFLRVGDEPRRSTTHERAAAAAARVTVPTLLVRGAQSDIVSEDGVQELLRLIPGSVHVDVSATGHMVAGDDNDVFTSTVLGFLADHEV</sequence>
<evidence type="ECO:0000313" key="2">
    <source>
        <dbReference type="EMBL" id="GLL10434.1"/>
    </source>
</evidence>
<keyword evidence="3" id="KW-1185">Reference proteome</keyword>
<dbReference type="InterPro" id="IPR029058">
    <property type="entry name" value="AB_hydrolase_fold"/>
</dbReference>
<dbReference type="Gene3D" id="3.40.50.1820">
    <property type="entry name" value="alpha/beta hydrolase"/>
    <property type="match status" value="1"/>
</dbReference>
<evidence type="ECO:0000259" key="1">
    <source>
        <dbReference type="Pfam" id="PF00561"/>
    </source>
</evidence>
<accession>A0A9W6L3J8</accession>
<dbReference type="AlphaFoldDB" id="A0A9W6L3J8"/>
<gene>
    <name evidence="2" type="ORF">GCM10017577_15740</name>
</gene>
<dbReference type="SUPFAM" id="SSF53474">
    <property type="entry name" value="alpha/beta-Hydrolases"/>
    <property type="match status" value="1"/>
</dbReference>
<dbReference type="RefSeq" id="WP_081923819.1">
    <property type="nucleotide sequence ID" value="NZ_BAAAUZ010000016.1"/>
</dbReference>
<feature type="domain" description="AB hydrolase-1" evidence="1">
    <location>
        <begin position="44"/>
        <end position="274"/>
    </location>
</feature>
<keyword evidence="2" id="KW-0560">Oxidoreductase</keyword>
<name>A0A9W6L3J8_9PSEU</name>
<proteinExistence type="predicted"/>
<reference evidence="2" key="1">
    <citation type="journal article" date="2014" name="Int. J. Syst. Evol. Microbiol.">
        <title>Complete genome sequence of Corynebacterium casei LMG S-19264T (=DSM 44701T), isolated from a smear-ripened cheese.</title>
        <authorList>
            <consortium name="US DOE Joint Genome Institute (JGI-PGF)"/>
            <person name="Walter F."/>
            <person name="Albersmeier A."/>
            <person name="Kalinowski J."/>
            <person name="Ruckert C."/>
        </authorList>
    </citation>
    <scope>NUCLEOTIDE SEQUENCE</scope>
    <source>
        <strain evidence="2">VKM Ac-1069</strain>
    </source>
</reference>
<protein>
    <submittedName>
        <fullName evidence="2">Peroxidase</fullName>
    </submittedName>
</protein>
<reference evidence="2" key="2">
    <citation type="submission" date="2023-01" db="EMBL/GenBank/DDBJ databases">
        <authorList>
            <person name="Sun Q."/>
            <person name="Evtushenko L."/>
        </authorList>
    </citation>
    <scope>NUCLEOTIDE SEQUENCE</scope>
    <source>
        <strain evidence="2">VKM Ac-1069</strain>
    </source>
</reference>